<dbReference type="PROSITE" id="PS51635">
    <property type="entry name" value="PNPLA"/>
    <property type="match status" value="1"/>
</dbReference>
<comment type="caution">
    <text evidence="7">The sequence shown here is derived from an EMBL/GenBank/DDBJ whole genome shotgun (WGS) entry which is preliminary data.</text>
</comment>
<reference evidence="7" key="1">
    <citation type="journal article" date="2020" name="bioRxiv">
        <title>Historical genomics reveals the evolutionary mechanisms behind multiple outbreaks of the host-specific coffee wilt pathogen Fusarium xylarioides.</title>
        <authorList>
            <person name="Peck D."/>
            <person name="Nowell R.W."/>
            <person name="Flood J."/>
            <person name="Ryan M.J."/>
            <person name="Barraclough T.G."/>
        </authorList>
    </citation>
    <scope>NUCLEOTIDE SEQUENCE</scope>
    <source>
        <strain evidence="7">IMI 127659i</strain>
    </source>
</reference>
<feature type="compositionally biased region" description="Low complexity" evidence="5">
    <location>
        <begin position="350"/>
        <end position="369"/>
    </location>
</feature>
<dbReference type="Gene3D" id="3.40.1090.10">
    <property type="entry name" value="Cytosolic phospholipase A2 catalytic domain"/>
    <property type="match status" value="1"/>
</dbReference>
<dbReference type="GO" id="GO:0016042">
    <property type="term" value="P:lipid catabolic process"/>
    <property type="evidence" value="ECO:0007669"/>
    <property type="project" value="UniProtKB-UniRule"/>
</dbReference>
<dbReference type="InterPro" id="IPR016035">
    <property type="entry name" value="Acyl_Trfase/lysoPLipase"/>
</dbReference>
<dbReference type="OrthoDB" id="1658288at2759"/>
<reference evidence="7" key="2">
    <citation type="submission" date="2020-10" db="EMBL/GenBank/DDBJ databases">
        <authorList>
            <person name="Peck L.D."/>
            <person name="Nowell R.W."/>
            <person name="Flood J."/>
            <person name="Ryan M.J."/>
            <person name="Barraclough T.G."/>
        </authorList>
    </citation>
    <scope>NUCLEOTIDE SEQUENCE</scope>
    <source>
        <strain evidence="7">IMI 127659i</strain>
    </source>
</reference>
<evidence type="ECO:0000256" key="4">
    <source>
        <dbReference type="PROSITE-ProRule" id="PRU01161"/>
    </source>
</evidence>
<keyword evidence="3 4" id="KW-0443">Lipid metabolism</keyword>
<evidence type="ECO:0000313" key="8">
    <source>
        <dbReference type="Proteomes" id="UP000750502"/>
    </source>
</evidence>
<dbReference type="PANTHER" id="PTHR24185">
    <property type="entry name" value="CALCIUM-INDEPENDENT PHOSPHOLIPASE A2-GAMMA"/>
    <property type="match status" value="1"/>
</dbReference>
<dbReference type="GO" id="GO:0019369">
    <property type="term" value="P:arachidonate metabolic process"/>
    <property type="evidence" value="ECO:0007669"/>
    <property type="project" value="TreeGrafter"/>
</dbReference>
<keyword evidence="2 4" id="KW-0442">Lipid degradation</keyword>
<dbReference type="Pfam" id="PF01734">
    <property type="entry name" value="Patatin"/>
    <property type="match status" value="1"/>
</dbReference>
<dbReference type="Proteomes" id="UP000750502">
    <property type="component" value="Unassembled WGS sequence"/>
</dbReference>
<dbReference type="CDD" id="cd07216">
    <property type="entry name" value="Pat17_PNPLA8_PNPLA9_like3"/>
    <property type="match status" value="1"/>
</dbReference>
<dbReference type="SUPFAM" id="SSF48452">
    <property type="entry name" value="TPR-like"/>
    <property type="match status" value="2"/>
</dbReference>
<dbReference type="Gene3D" id="3.40.50.300">
    <property type="entry name" value="P-loop containing nucleotide triphosphate hydrolases"/>
    <property type="match status" value="1"/>
</dbReference>
<dbReference type="AlphaFoldDB" id="A0A9P7LCS5"/>
<dbReference type="InterPro" id="IPR002641">
    <property type="entry name" value="PNPLA_dom"/>
</dbReference>
<dbReference type="EMBL" id="JADFTT010000069">
    <property type="protein sequence ID" value="KAG5769801.1"/>
    <property type="molecule type" value="Genomic_DNA"/>
</dbReference>
<organism evidence="7 8">
    <name type="scientific">Fusarium xylarioides</name>
    <dbReference type="NCBI Taxonomy" id="221167"/>
    <lineage>
        <taxon>Eukaryota</taxon>
        <taxon>Fungi</taxon>
        <taxon>Dikarya</taxon>
        <taxon>Ascomycota</taxon>
        <taxon>Pezizomycotina</taxon>
        <taxon>Sordariomycetes</taxon>
        <taxon>Hypocreomycetidae</taxon>
        <taxon>Hypocreales</taxon>
        <taxon>Nectriaceae</taxon>
        <taxon>Fusarium</taxon>
        <taxon>Fusarium fujikuroi species complex</taxon>
    </lineage>
</organism>
<dbReference type="SUPFAM" id="SSF52540">
    <property type="entry name" value="P-loop containing nucleoside triphosphate hydrolases"/>
    <property type="match status" value="1"/>
</dbReference>
<protein>
    <recommendedName>
        <fullName evidence="6">PNPLA domain-containing protein</fullName>
    </recommendedName>
</protein>
<dbReference type="GO" id="GO:0046486">
    <property type="term" value="P:glycerolipid metabolic process"/>
    <property type="evidence" value="ECO:0007669"/>
    <property type="project" value="UniProtKB-ARBA"/>
</dbReference>
<dbReference type="InterPro" id="IPR027417">
    <property type="entry name" value="P-loop_NTPase"/>
</dbReference>
<dbReference type="InterPro" id="IPR046670">
    <property type="entry name" value="DUF6540"/>
</dbReference>
<dbReference type="GO" id="GO:0047499">
    <property type="term" value="F:calcium-independent phospholipase A2 activity"/>
    <property type="evidence" value="ECO:0007669"/>
    <property type="project" value="TreeGrafter"/>
</dbReference>
<dbReference type="Gene3D" id="1.25.40.10">
    <property type="entry name" value="Tetratricopeptide repeat domain"/>
    <property type="match status" value="2"/>
</dbReference>
<feature type="active site" description="Proton acceptor" evidence="4">
    <location>
        <position position="195"/>
    </location>
</feature>
<evidence type="ECO:0000256" key="2">
    <source>
        <dbReference type="ARBA" id="ARBA00022963"/>
    </source>
</evidence>
<dbReference type="GO" id="GO:0016020">
    <property type="term" value="C:membrane"/>
    <property type="evidence" value="ECO:0007669"/>
    <property type="project" value="TreeGrafter"/>
</dbReference>
<evidence type="ECO:0000259" key="6">
    <source>
        <dbReference type="PROSITE" id="PS51635"/>
    </source>
</evidence>
<feature type="short sequence motif" description="GXGXXG" evidence="4">
    <location>
        <begin position="26"/>
        <end position="31"/>
    </location>
</feature>
<feature type="short sequence motif" description="GXSXG" evidence="4">
    <location>
        <begin position="68"/>
        <end position="72"/>
    </location>
</feature>
<evidence type="ECO:0000256" key="5">
    <source>
        <dbReference type="SAM" id="MobiDB-lite"/>
    </source>
</evidence>
<proteinExistence type="predicted"/>
<evidence type="ECO:0000256" key="3">
    <source>
        <dbReference type="ARBA" id="ARBA00023098"/>
    </source>
</evidence>
<gene>
    <name evidence="7" type="ORF">H9Q72_003083</name>
</gene>
<accession>A0A9P7LCS5</accession>
<name>A0A9P7LCS5_9HYPO</name>
<evidence type="ECO:0000256" key="1">
    <source>
        <dbReference type="ARBA" id="ARBA00022801"/>
    </source>
</evidence>
<dbReference type="PANTHER" id="PTHR24185:SF1">
    <property type="entry name" value="CALCIUM-INDEPENDENT PHOSPHOLIPASE A2-GAMMA"/>
    <property type="match status" value="1"/>
</dbReference>
<feature type="domain" description="PNPLA" evidence="6">
    <location>
        <begin position="22"/>
        <end position="208"/>
    </location>
</feature>
<dbReference type="Pfam" id="PF13374">
    <property type="entry name" value="TPR_10"/>
    <property type="match status" value="1"/>
</dbReference>
<dbReference type="InterPro" id="IPR011990">
    <property type="entry name" value="TPR-like_helical_dom_sf"/>
</dbReference>
<dbReference type="SUPFAM" id="SSF52151">
    <property type="entry name" value="FabD/lysophospholipase-like"/>
    <property type="match status" value="1"/>
</dbReference>
<feature type="active site" description="Nucleophile" evidence="4">
    <location>
        <position position="70"/>
    </location>
</feature>
<feature type="short sequence motif" description="DGA/G" evidence="4">
    <location>
        <begin position="195"/>
        <end position="197"/>
    </location>
</feature>
<keyword evidence="1 4" id="KW-0378">Hydrolase</keyword>
<keyword evidence="8" id="KW-1185">Reference proteome</keyword>
<evidence type="ECO:0000313" key="7">
    <source>
        <dbReference type="EMBL" id="KAG5769801.1"/>
    </source>
</evidence>
<feature type="region of interest" description="Disordered" evidence="5">
    <location>
        <begin position="350"/>
        <end position="370"/>
    </location>
</feature>
<dbReference type="Pfam" id="PF20174">
    <property type="entry name" value="DUF6540"/>
    <property type="match status" value="1"/>
</dbReference>
<sequence length="1259" mass="141413">MSGQPSNPPSVRLLNEEGICMLSLDGGGVRGLSSLYVLKRIMDGHNAERKRLGQSPQKPADIFDLIGGTSTGGLIAIMLGRLRMEVDECISAYNDLIKVVFNDKARVHQSKVSLLGQTQARFDSGGLKAAIEKTLKDRGLSPTDSMVNRPEPDCKISYASHKSSLSATICQAARATSAATTFFNPVSIGGMKFVDGALGANNPVDQVEEEAMEIWCQRTGNLKPLLKCFISIGTGILPTYNIDDRIDKFVGTLAKMATDAEKTAEASMKRWRQQLDEGRYFRFNVNHGLQTVGMKEYKKTKEIQTATNKYLDSQVQSFWVQRCVDNLILKKKPTGLDFELIIANKQDLLSPSTNSKSPGSSGKSQPKQPEFWETKPQPCFFVPMKLPSSSIARPEYLGKLQAALPQDRHQRAALTGLHGSGKTQIAIQFVDWVHSSYPEYSVFWLSAENLEESYSRIARKLGLFRRYEHESKSSDARVLFHHYLSSERLGRWFLIIDDADTDIYSSSPGAQPSNAISDLPYGKEGNILFITHSMKAATAAVGNEVNKVIKVDGLEIPEAISIMRHSLFNKGLLVDKDIVQELISELHRLPWSIQQAAKYLNNHAHMTVAKFLDILRSPGQDAFPFVSKSTKETTAGTDSQDSILKKAVRSFEAIQKVNPQAGTLLEFISQIGPSSIPRKVLAGTGTKGGKAELEESIGVLCSFFILTPRQGGNMFDMPPIAHLCMRVWVQQKKASKGLTERVTNRVNELVPPVDWSKRLIWNKYQAHAVRILSSCQDRNLKFDERFQLAYKVGAWLLRERHIKRAIPWLQRSLEWAKKSPFKYTKRRLRIQLDLAEAYAETEQSGKAVKLTEKALAFQEKHFSKDDSSALAVSCVLAKSHRFNEAPKKEIDRLEKLKKVGRKRSAMERLTLLGELGICYSSAKEYEKATENLEMGVNVAGSKVAWDDPILVVVKDHLAYAYGKKGQRNKAISIQEDNLRIQERNLGKSHSTTLMTRSNLVNQYLEAKQLTKAISLLEEQVPIQRKTLGHMNRKTMISENQLAEAYVKDQNVYTALKLYEHMCFERQSLCQSNEHRKCAEFIMPRRSLYLAKSGGGANQRAHFALFIPNAEFDRDTISEDFQSFKAIGTRIHVIGEPLMSGFAFEVHRNYNTQAYPDLKQLVLLGKVDDSMLHEYPEAEPEIRENTARSLLERVAESVTPPPKGQNIRAPIDGVHTRRCQEWTMEVLELLAEKKEIPSEAVSIAQRLRDPPTKGIFGYKN</sequence>